<sequence length="100" mass="11104">MESKLIQAFTGSGKDKVFVADKKVDIPTTVDEATELWGAEKFVKMAVESYVIDVQRELRNGGKTNAKTQLNDLIAAARQQKQDGDSALYDRLVSVEIIKE</sequence>
<organism evidence="1">
    <name type="scientific">marine sediment metagenome</name>
    <dbReference type="NCBI Taxonomy" id="412755"/>
    <lineage>
        <taxon>unclassified sequences</taxon>
        <taxon>metagenomes</taxon>
        <taxon>ecological metagenomes</taxon>
    </lineage>
</organism>
<evidence type="ECO:0000313" key="1">
    <source>
        <dbReference type="EMBL" id="KKM26132.1"/>
    </source>
</evidence>
<gene>
    <name evidence="1" type="ORF">LCGC14_1587920</name>
</gene>
<dbReference type="EMBL" id="LAZR01012572">
    <property type="protein sequence ID" value="KKM26132.1"/>
    <property type="molecule type" value="Genomic_DNA"/>
</dbReference>
<proteinExistence type="predicted"/>
<reference evidence="1" key="1">
    <citation type="journal article" date="2015" name="Nature">
        <title>Complex archaea that bridge the gap between prokaryotes and eukaryotes.</title>
        <authorList>
            <person name="Spang A."/>
            <person name="Saw J.H."/>
            <person name="Jorgensen S.L."/>
            <person name="Zaremba-Niedzwiedzka K."/>
            <person name="Martijn J."/>
            <person name="Lind A.E."/>
            <person name="van Eijk R."/>
            <person name="Schleper C."/>
            <person name="Guy L."/>
            <person name="Ettema T.J."/>
        </authorList>
    </citation>
    <scope>NUCLEOTIDE SEQUENCE</scope>
</reference>
<protein>
    <submittedName>
        <fullName evidence="1">Uncharacterized protein</fullName>
    </submittedName>
</protein>
<dbReference type="AlphaFoldDB" id="A0A0F9IF82"/>
<name>A0A0F9IF82_9ZZZZ</name>
<accession>A0A0F9IF82</accession>
<comment type="caution">
    <text evidence="1">The sequence shown here is derived from an EMBL/GenBank/DDBJ whole genome shotgun (WGS) entry which is preliminary data.</text>
</comment>